<reference evidence="2 3" key="1">
    <citation type="journal article" date="2014" name="Antonie Van Leeuwenhoek">
        <title>Hyphomonas beringensis sp. nov. and Hyphomonas chukchiensis sp. nov., isolated from surface seawater of the Bering Sea and Chukchi Sea.</title>
        <authorList>
            <person name="Li C."/>
            <person name="Lai Q."/>
            <person name="Li G."/>
            <person name="Dong C."/>
            <person name="Wang J."/>
            <person name="Liao Y."/>
            <person name="Shao Z."/>
        </authorList>
    </citation>
    <scope>NUCLEOTIDE SEQUENCE [LARGE SCALE GENOMIC DNA]</scope>
    <source>
        <strain evidence="2 3">VP2</strain>
    </source>
</reference>
<proteinExistence type="predicted"/>
<dbReference type="InterPro" id="IPR009061">
    <property type="entry name" value="DNA-bd_dom_put_sf"/>
</dbReference>
<dbReference type="eggNOG" id="COG0789">
    <property type="taxonomic scope" value="Bacteria"/>
</dbReference>
<gene>
    <name evidence="2" type="ORF">HJA_14629</name>
</gene>
<evidence type="ECO:0000313" key="2">
    <source>
        <dbReference type="EMBL" id="KCZ86845.1"/>
    </source>
</evidence>
<accession>A0A059F8C9</accession>
<dbReference type="Pfam" id="PF13411">
    <property type="entry name" value="MerR_1"/>
    <property type="match status" value="1"/>
</dbReference>
<dbReference type="EMBL" id="ARYJ01000011">
    <property type="protein sequence ID" value="KCZ86845.1"/>
    <property type="molecule type" value="Genomic_DNA"/>
</dbReference>
<dbReference type="InterPro" id="IPR000551">
    <property type="entry name" value="MerR-type_HTH_dom"/>
</dbReference>
<keyword evidence="3" id="KW-1185">Reference proteome</keyword>
<protein>
    <recommendedName>
        <fullName evidence="1">HTH merR-type domain-containing protein</fullName>
    </recommendedName>
</protein>
<dbReference type="GO" id="GO:0003677">
    <property type="term" value="F:DNA binding"/>
    <property type="evidence" value="ECO:0007669"/>
    <property type="project" value="InterPro"/>
</dbReference>
<dbReference type="SMART" id="SM00422">
    <property type="entry name" value="HTH_MERR"/>
    <property type="match status" value="1"/>
</dbReference>
<dbReference type="Gene3D" id="1.10.1660.10">
    <property type="match status" value="1"/>
</dbReference>
<dbReference type="PATRIC" id="fig|1280952.3.peg.2926"/>
<sequence>MSASRARIEKSATAFRSIGEAASELGIETHVIRYWESKFPREVRPVKRPDGRRMFRPQDVDALRAIQILVHERGMTLKGAKALIAEQGMAAVLSGEATLGAGAPAGSSPARDLQETVAKAFTEATPEGLTDARRARLEGALSELTDIKSRIDTALGRRAA</sequence>
<dbReference type="OrthoDB" id="9810140at2"/>
<dbReference type="GO" id="GO:0006355">
    <property type="term" value="P:regulation of DNA-templated transcription"/>
    <property type="evidence" value="ECO:0007669"/>
    <property type="project" value="InterPro"/>
</dbReference>
<evidence type="ECO:0000313" key="3">
    <source>
        <dbReference type="Proteomes" id="UP000024816"/>
    </source>
</evidence>
<dbReference type="SUPFAM" id="SSF46955">
    <property type="entry name" value="Putative DNA-binding domain"/>
    <property type="match status" value="1"/>
</dbReference>
<dbReference type="PROSITE" id="PS50937">
    <property type="entry name" value="HTH_MERR_2"/>
    <property type="match status" value="1"/>
</dbReference>
<dbReference type="Proteomes" id="UP000024816">
    <property type="component" value="Unassembled WGS sequence"/>
</dbReference>
<feature type="domain" description="HTH merR-type" evidence="1">
    <location>
        <begin position="17"/>
        <end position="86"/>
    </location>
</feature>
<dbReference type="CDD" id="cd04765">
    <property type="entry name" value="HTH_MlrA-like_sg2"/>
    <property type="match status" value="1"/>
</dbReference>
<name>A0A059F8C9_9PROT</name>
<comment type="caution">
    <text evidence="2">The sequence shown here is derived from an EMBL/GenBank/DDBJ whole genome shotgun (WGS) entry which is preliminary data.</text>
</comment>
<dbReference type="STRING" id="1280952.HJA_14629"/>
<dbReference type="AlphaFoldDB" id="A0A059F8C9"/>
<evidence type="ECO:0000259" key="1">
    <source>
        <dbReference type="PROSITE" id="PS50937"/>
    </source>
</evidence>
<organism evidence="2 3">
    <name type="scientific">Hyphomonas jannaschiana VP2</name>
    <dbReference type="NCBI Taxonomy" id="1280952"/>
    <lineage>
        <taxon>Bacteria</taxon>
        <taxon>Pseudomonadati</taxon>
        <taxon>Pseudomonadota</taxon>
        <taxon>Alphaproteobacteria</taxon>
        <taxon>Hyphomonadales</taxon>
        <taxon>Hyphomonadaceae</taxon>
        <taxon>Hyphomonas</taxon>
    </lineage>
</organism>
<dbReference type="RefSeq" id="WP_051597743.1">
    <property type="nucleotide sequence ID" value="NZ_ARYJ01000011.1"/>
</dbReference>